<dbReference type="STRING" id="490629.SAMN05216266_101772"/>
<dbReference type="InterPro" id="IPR006311">
    <property type="entry name" value="TAT_signal"/>
</dbReference>
<dbReference type="EMBL" id="FOKG01000001">
    <property type="protein sequence ID" value="SFA84093.1"/>
    <property type="molecule type" value="Genomic_DNA"/>
</dbReference>
<evidence type="ECO:0000313" key="1">
    <source>
        <dbReference type="EMBL" id="SFA84093.1"/>
    </source>
</evidence>
<dbReference type="RefSeq" id="WP_245788117.1">
    <property type="nucleotide sequence ID" value="NZ_FOKG01000001.1"/>
</dbReference>
<sequence>MTVDRRHFLRLATGTGAGLVFSASSRSAFAQQRAGSLRVYVLVVDGCRPDEIGPLRTPNLLALRDGAPTFPRPGRFRSWRPFPTTP</sequence>
<proteinExistence type="predicted"/>
<organism evidence="1 2">
    <name type="scientific">Amycolatopsis marina</name>
    <dbReference type="NCBI Taxonomy" id="490629"/>
    <lineage>
        <taxon>Bacteria</taxon>
        <taxon>Bacillati</taxon>
        <taxon>Actinomycetota</taxon>
        <taxon>Actinomycetes</taxon>
        <taxon>Pseudonocardiales</taxon>
        <taxon>Pseudonocardiaceae</taxon>
        <taxon>Amycolatopsis</taxon>
    </lineage>
</organism>
<name>A0A1I0W7U8_9PSEU</name>
<reference evidence="2" key="1">
    <citation type="submission" date="2016-10" db="EMBL/GenBank/DDBJ databases">
        <authorList>
            <person name="Varghese N."/>
            <person name="Submissions S."/>
        </authorList>
    </citation>
    <scope>NUCLEOTIDE SEQUENCE [LARGE SCALE GENOMIC DNA]</scope>
    <source>
        <strain evidence="2">CGMCC 4.3568</strain>
    </source>
</reference>
<keyword evidence="2" id="KW-1185">Reference proteome</keyword>
<dbReference type="PROSITE" id="PS51318">
    <property type="entry name" value="TAT"/>
    <property type="match status" value="1"/>
</dbReference>
<accession>A0A1I0W7U8</accession>
<gene>
    <name evidence="1" type="ORF">SAMN05216266_101772</name>
</gene>
<dbReference type="Proteomes" id="UP000243799">
    <property type="component" value="Unassembled WGS sequence"/>
</dbReference>
<dbReference type="AlphaFoldDB" id="A0A1I0W7U8"/>
<protein>
    <recommendedName>
        <fullName evidence="3">Tat (Twin-arginine translocation) pathway signal sequence</fullName>
    </recommendedName>
</protein>
<evidence type="ECO:0000313" key="2">
    <source>
        <dbReference type="Proteomes" id="UP000243799"/>
    </source>
</evidence>
<evidence type="ECO:0008006" key="3">
    <source>
        <dbReference type="Google" id="ProtNLM"/>
    </source>
</evidence>